<evidence type="ECO:0000259" key="5">
    <source>
        <dbReference type="Pfam" id="PF00441"/>
    </source>
</evidence>
<dbReference type="SUPFAM" id="SSF56645">
    <property type="entry name" value="Acyl-CoA dehydrogenase NM domain-like"/>
    <property type="match status" value="1"/>
</dbReference>
<sequence length="333" mass="34980">MTYRADLLRIVQNVVAPNAADIDQHARFPRAALNALGACGLLGMTISRTAGGGGQDLRSAGRVVEQVARVCGATASVLRSHYAAAAVLDRSGPHRLRAEIAAGRHLSTLAAFGSSGTVSSHGDVVQVRARKSWVIAAGEADSYVWSCGSQLWLVPAQAPGLLVPADHAGMGLRGTVATCVEADPVRVPASNRLWSDEPAFPWFLVLGAAVSLGLMEGALAAALGHLGGGDPRTRADLVRMRLRTDSVRVLYNDTLSAVTWHPERSADRARLLAVTATEAAVAVTDLAMKVCGDAAFRRDLGIERRFRDARAAAAIEPTVASLVDSVEIQRSLG</sequence>
<evidence type="ECO:0000259" key="6">
    <source>
        <dbReference type="Pfam" id="PF02771"/>
    </source>
</evidence>
<dbReference type="InterPro" id="IPR052547">
    <property type="entry name" value="Mito_Isobutyryl-CoADH"/>
</dbReference>
<evidence type="ECO:0000313" key="8">
    <source>
        <dbReference type="Proteomes" id="UP000649573"/>
    </source>
</evidence>
<dbReference type="Gene3D" id="2.40.110.10">
    <property type="entry name" value="Butyryl-CoA Dehydrogenase, subunit A, domain 2"/>
    <property type="match status" value="1"/>
</dbReference>
<dbReference type="EMBL" id="BMRE01000003">
    <property type="protein sequence ID" value="GGU24506.1"/>
    <property type="molecule type" value="Genomic_DNA"/>
</dbReference>
<evidence type="ECO:0000256" key="4">
    <source>
        <dbReference type="ARBA" id="ARBA00022827"/>
    </source>
</evidence>
<proteinExistence type="inferred from homology"/>
<dbReference type="Proteomes" id="UP000649573">
    <property type="component" value="Unassembled WGS sequence"/>
</dbReference>
<dbReference type="Pfam" id="PF02771">
    <property type="entry name" value="Acyl-CoA_dh_N"/>
    <property type="match status" value="1"/>
</dbReference>
<keyword evidence="3" id="KW-0285">Flavoprotein</keyword>
<dbReference type="InterPro" id="IPR009100">
    <property type="entry name" value="AcylCoA_DH/oxidase_NM_dom_sf"/>
</dbReference>
<dbReference type="InterPro" id="IPR009075">
    <property type="entry name" value="AcylCo_DH/oxidase_C"/>
</dbReference>
<evidence type="ECO:0000256" key="2">
    <source>
        <dbReference type="ARBA" id="ARBA00009347"/>
    </source>
</evidence>
<dbReference type="Pfam" id="PF00441">
    <property type="entry name" value="Acyl-CoA_dh_1"/>
    <property type="match status" value="1"/>
</dbReference>
<evidence type="ECO:0000256" key="3">
    <source>
        <dbReference type="ARBA" id="ARBA00022630"/>
    </source>
</evidence>
<accession>A0ABQ2UDN5</accession>
<dbReference type="SUPFAM" id="SSF47203">
    <property type="entry name" value="Acyl-CoA dehydrogenase C-terminal domain-like"/>
    <property type="match status" value="1"/>
</dbReference>
<feature type="domain" description="Acyl-CoA dehydrogenase/oxidase C-terminal" evidence="5">
    <location>
        <begin position="230"/>
        <end position="314"/>
    </location>
</feature>
<feature type="domain" description="Acyl-CoA dehydrogenase/oxidase N-terminal" evidence="6">
    <location>
        <begin position="5"/>
        <end position="99"/>
    </location>
</feature>
<dbReference type="InterPro" id="IPR037069">
    <property type="entry name" value="AcylCoA_DH/ox_N_sf"/>
</dbReference>
<keyword evidence="8" id="KW-1185">Reference proteome</keyword>
<dbReference type="InterPro" id="IPR013786">
    <property type="entry name" value="AcylCoA_DH/ox_N"/>
</dbReference>
<comment type="similarity">
    <text evidence="2">Belongs to the acyl-CoA dehydrogenase family.</text>
</comment>
<dbReference type="RefSeq" id="WP_189252925.1">
    <property type="nucleotide sequence ID" value="NZ_BMRE01000003.1"/>
</dbReference>
<evidence type="ECO:0000256" key="1">
    <source>
        <dbReference type="ARBA" id="ARBA00001974"/>
    </source>
</evidence>
<dbReference type="PANTHER" id="PTHR43831">
    <property type="entry name" value="ISOBUTYRYL-COA DEHYDROGENASE"/>
    <property type="match status" value="1"/>
</dbReference>
<organism evidence="7 8">
    <name type="scientific">Lentzea flava</name>
    <dbReference type="NCBI Taxonomy" id="103732"/>
    <lineage>
        <taxon>Bacteria</taxon>
        <taxon>Bacillati</taxon>
        <taxon>Actinomycetota</taxon>
        <taxon>Actinomycetes</taxon>
        <taxon>Pseudonocardiales</taxon>
        <taxon>Pseudonocardiaceae</taxon>
        <taxon>Lentzea</taxon>
    </lineage>
</organism>
<comment type="caution">
    <text evidence="7">The sequence shown here is derived from an EMBL/GenBank/DDBJ whole genome shotgun (WGS) entry which is preliminary data.</text>
</comment>
<reference evidence="8" key="1">
    <citation type="journal article" date="2019" name="Int. J. Syst. Evol. Microbiol.">
        <title>The Global Catalogue of Microorganisms (GCM) 10K type strain sequencing project: providing services to taxonomists for standard genome sequencing and annotation.</title>
        <authorList>
            <consortium name="The Broad Institute Genomics Platform"/>
            <consortium name="The Broad Institute Genome Sequencing Center for Infectious Disease"/>
            <person name="Wu L."/>
            <person name="Ma J."/>
        </authorList>
    </citation>
    <scope>NUCLEOTIDE SEQUENCE [LARGE SCALE GENOMIC DNA]</scope>
    <source>
        <strain evidence="8">JCM 3296</strain>
    </source>
</reference>
<name>A0ABQ2UDN5_9PSEU</name>
<evidence type="ECO:0000313" key="7">
    <source>
        <dbReference type="EMBL" id="GGU24506.1"/>
    </source>
</evidence>
<dbReference type="InterPro" id="IPR046373">
    <property type="entry name" value="Acyl-CoA_Oxase/DH_mid-dom_sf"/>
</dbReference>
<comment type="cofactor">
    <cofactor evidence="1">
        <name>FAD</name>
        <dbReference type="ChEBI" id="CHEBI:57692"/>
    </cofactor>
</comment>
<keyword evidence="4" id="KW-0274">FAD</keyword>
<protein>
    <submittedName>
        <fullName evidence="7">Acyl-CoA dehydrogenase</fullName>
    </submittedName>
</protein>
<dbReference type="InterPro" id="IPR036250">
    <property type="entry name" value="AcylCo_DH-like_C"/>
</dbReference>
<gene>
    <name evidence="7" type="primary">acd</name>
    <name evidence="7" type="ORF">GCM10010178_15970</name>
</gene>
<dbReference type="PANTHER" id="PTHR43831:SF1">
    <property type="entry name" value="ISOBUTYRYL-COA DEHYDROGENASE, MITOCHONDRIAL"/>
    <property type="match status" value="1"/>
</dbReference>
<dbReference type="Gene3D" id="1.20.140.10">
    <property type="entry name" value="Butyryl-CoA Dehydrogenase, subunit A, domain 3"/>
    <property type="match status" value="1"/>
</dbReference>
<dbReference type="Gene3D" id="1.10.540.10">
    <property type="entry name" value="Acyl-CoA dehydrogenase/oxidase, N-terminal domain"/>
    <property type="match status" value="1"/>
</dbReference>